<reference evidence="3" key="2">
    <citation type="journal article" date="2024" name="Plant">
        <title>Genomic evolution and insights into agronomic trait innovations of Sesamum species.</title>
        <authorList>
            <person name="Miao H."/>
            <person name="Wang L."/>
            <person name="Qu L."/>
            <person name="Liu H."/>
            <person name="Sun Y."/>
            <person name="Le M."/>
            <person name="Wang Q."/>
            <person name="Wei S."/>
            <person name="Zheng Y."/>
            <person name="Lin W."/>
            <person name="Duan Y."/>
            <person name="Cao H."/>
            <person name="Xiong S."/>
            <person name="Wang X."/>
            <person name="Wei L."/>
            <person name="Li C."/>
            <person name="Ma Q."/>
            <person name="Ju M."/>
            <person name="Zhao R."/>
            <person name="Li G."/>
            <person name="Mu C."/>
            <person name="Tian Q."/>
            <person name="Mei H."/>
            <person name="Zhang T."/>
            <person name="Gao T."/>
            <person name="Zhang H."/>
        </authorList>
    </citation>
    <scope>NUCLEOTIDE SEQUENCE</scope>
    <source>
        <strain evidence="3">KEN1</strain>
    </source>
</reference>
<accession>A0AAW2XE53</accession>
<evidence type="ECO:0000259" key="2">
    <source>
        <dbReference type="Pfam" id="PF25597"/>
    </source>
</evidence>
<organism evidence="3">
    <name type="scientific">Sesamum latifolium</name>
    <dbReference type="NCBI Taxonomy" id="2727402"/>
    <lineage>
        <taxon>Eukaryota</taxon>
        <taxon>Viridiplantae</taxon>
        <taxon>Streptophyta</taxon>
        <taxon>Embryophyta</taxon>
        <taxon>Tracheophyta</taxon>
        <taxon>Spermatophyta</taxon>
        <taxon>Magnoliopsida</taxon>
        <taxon>eudicotyledons</taxon>
        <taxon>Gunneridae</taxon>
        <taxon>Pentapetalae</taxon>
        <taxon>asterids</taxon>
        <taxon>lamiids</taxon>
        <taxon>Lamiales</taxon>
        <taxon>Pedaliaceae</taxon>
        <taxon>Sesamum</taxon>
    </lineage>
</organism>
<protein>
    <recommendedName>
        <fullName evidence="2">Retroviral polymerase SH3-like domain-containing protein</fullName>
    </recommendedName>
</protein>
<dbReference type="Pfam" id="PF25597">
    <property type="entry name" value="SH3_retrovirus"/>
    <property type="match status" value="1"/>
</dbReference>
<dbReference type="AlphaFoldDB" id="A0AAW2XE53"/>
<dbReference type="InterPro" id="IPR039537">
    <property type="entry name" value="Retrotran_Ty1/copia-like"/>
</dbReference>
<dbReference type="EMBL" id="JACGWN010000004">
    <property type="protein sequence ID" value="KAL0451484.1"/>
    <property type="molecule type" value="Genomic_DNA"/>
</dbReference>
<evidence type="ECO:0000256" key="1">
    <source>
        <dbReference type="SAM" id="Phobius"/>
    </source>
</evidence>
<gene>
    <name evidence="3" type="ORF">Slati_1126500</name>
</gene>
<name>A0AAW2XE53_9LAMI</name>
<reference evidence="3" key="1">
    <citation type="submission" date="2020-06" db="EMBL/GenBank/DDBJ databases">
        <authorList>
            <person name="Li T."/>
            <person name="Hu X."/>
            <person name="Zhang T."/>
            <person name="Song X."/>
            <person name="Zhang H."/>
            <person name="Dai N."/>
            <person name="Sheng W."/>
            <person name="Hou X."/>
            <person name="Wei L."/>
        </authorList>
    </citation>
    <scope>NUCLEOTIDE SEQUENCE</scope>
    <source>
        <strain evidence="3">KEN1</strain>
        <tissue evidence="3">Leaf</tissue>
    </source>
</reference>
<dbReference type="InterPro" id="IPR057670">
    <property type="entry name" value="SH3_retrovirus"/>
</dbReference>
<comment type="caution">
    <text evidence="3">The sequence shown here is derived from an EMBL/GenBank/DDBJ whole genome shotgun (WGS) entry which is preliminary data.</text>
</comment>
<evidence type="ECO:0000313" key="3">
    <source>
        <dbReference type="EMBL" id="KAL0451484.1"/>
    </source>
</evidence>
<dbReference type="PANTHER" id="PTHR42648:SF27">
    <property type="entry name" value="RNA-DIRECTED DNA POLYMERASE"/>
    <property type="match status" value="1"/>
</dbReference>
<keyword evidence="1" id="KW-1133">Transmembrane helix</keyword>
<keyword evidence="1" id="KW-0812">Transmembrane</keyword>
<feature type="domain" description="Retroviral polymerase SH3-like" evidence="2">
    <location>
        <begin position="51"/>
        <end position="111"/>
    </location>
</feature>
<dbReference type="PANTHER" id="PTHR42648">
    <property type="entry name" value="TRANSPOSASE, PUTATIVE-RELATED"/>
    <property type="match status" value="1"/>
</dbReference>
<dbReference type="InterPro" id="IPR036397">
    <property type="entry name" value="RNaseH_sf"/>
</dbReference>
<proteinExistence type="predicted"/>
<dbReference type="GO" id="GO:0003676">
    <property type="term" value="F:nucleic acid binding"/>
    <property type="evidence" value="ECO:0007669"/>
    <property type="project" value="InterPro"/>
</dbReference>
<sequence length="139" mass="16000">MVRSMISVVDLPISFWSYALLTAAHILNKTLSKAVKKTPYEIWVGRVPKRCQAYVKRLQLEKLEPRSDKVFFVGYTKEIKGYYFYNQRENKVFVARDGVFLESQLLSEKTSGRNVHLEEVQNDQPQITSPVGAQEVVST</sequence>
<feature type="transmembrane region" description="Helical" evidence="1">
    <location>
        <begin position="6"/>
        <end position="27"/>
    </location>
</feature>
<dbReference type="Gene3D" id="3.30.420.10">
    <property type="entry name" value="Ribonuclease H-like superfamily/Ribonuclease H"/>
    <property type="match status" value="1"/>
</dbReference>
<keyword evidence="1" id="KW-0472">Membrane</keyword>